<reference evidence="2 3" key="2">
    <citation type="submission" date="2018-11" db="EMBL/GenBank/DDBJ databases">
        <authorList>
            <consortium name="Pathogen Informatics"/>
        </authorList>
    </citation>
    <scope>NUCLEOTIDE SEQUENCE [LARGE SCALE GENOMIC DNA]</scope>
</reference>
<feature type="compositionally biased region" description="Polar residues" evidence="1">
    <location>
        <begin position="162"/>
        <end position="180"/>
    </location>
</feature>
<feature type="region of interest" description="Disordered" evidence="1">
    <location>
        <begin position="515"/>
        <end position="753"/>
    </location>
</feature>
<feature type="compositionally biased region" description="Low complexity" evidence="1">
    <location>
        <begin position="684"/>
        <end position="703"/>
    </location>
</feature>
<feature type="compositionally biased region" description="Low complexity" evidence="1">
    <location>
        <begin position="650"/>
        <end position="676"/>
    </location>
</feature>
<accession>A0A158QHD8</accession>
<feature type="compositionally biased region" description="Low complexity" evidence="1">
    <location>
        <begin position="191"/>
        <end position="202"/>
    </location>
</feature>
<sequence>MQTCVGLDITSTIPHYRNLLNDCQGCESGLNSVNFDETTIEQQIIQLLERTAEELGQTVNLHEQLNELSKTGSLDKPPRSVMKTGAISGESLNVPSIGARFSQAHSNPLNSYEPQMPTISKSGVGLTPPKYVPMPSTAEFPEFPITESISSLNAEIPTRLTPQTSRLSGPFNSGNYQSLRSYGGNGKGFTSSSSPYSNLHSSPGQPLKTSTPRSMPEIPEQPTPIPPIMESIAMPKIPPDSSDSEEQRPFGYQANLTFFQQREKEAMAKSQGATQLTGQPKQTLLNYLELRYGTRNLEFCLMVLDVINYNDISNKIALSADLHGTEHNGLDPLNIFHIFLASKNPKNLKNHCFELKNEHLQYLGELTTLNLISYHDTFSIFNFNFSDNGSQPYELTPTTQMPATIGIAPGTIDLNARLSSSDTSGFFKQVEQRARSNDAFQNPMKEDSVSDVLARADTLEENLSMTSVDIRGENNTNQESTCIQLCIFNFCSLTDVSDVKKPEDQPFIREIEVQMPSKQEIKRQIKTEPINFDPLKKSRRSKKNSSATRTGKKMPRNSHKKHRDYSMPPEKYFSPEESIDISSDYHQPSRPRRQISSSPTSSLSSSSSDDVVVNHPSKGMSSQKKSRGHQSIVMKPAGMDIKAGFESRRSSSSSSSSSSTSSSTTSSSTSSSSSGRGRTRKNRSLSSSSSSSTSISLSNSIDSPVKESKRPSRSPSTIIRIEPINYEAKPKKNKAMKSARRKSKSPLPPYTRRGLRAKHHPRFLTQQQNPRYQPHQPQAHKEFAYQQQKQMGQSEPIQEIVVKNCEPEFETCSHIEKGEVSNQNNCQSSVVLRHVCLKCQKNLNKGKAIVRRCSVSASPTRREIPENFRLNRSAGAPIQRVQNHPHSEIRKQGTRSQSPKYVTCRLYHLYD</sequence>
<protein>
    <submittedName>
        <fullName evidence="4">Protein kinase domain-containing protein</fullName>
    </submittedName>
</protein>
<evidence type="ECO:0000313" key="2">
    <source>
        <dbReference type="EMBL" id="VDO03121.1"/>
    </source>
</evidence>
<organism evidence="4">
    <name type="scientific">Rodentolepis nana</name>
    <name type="common">Dwarf tapeworm</name>
    <name type="synonym">Hymenolepis nana</name>
    <dbReference type="NCBI Taxonomy" id="102285"/>
    <lineage>
        <taxon>Eukaryota</taxon>
        <taxon>Metazoa</taxon>
        <taxon>Spiralia</taxon>
        <taxon>Lophotrochozoa</taxon>
        <taxon>Platyhelminthes</taxon>
        <taxon>Cestoda</taxon>
        <taxon>Eucestoda</taxon>
        <taxon>Cyclophyllidea</taxon>
        <taxon>Hymenolepididae</taxon>
        <taxon>Rodentolepis</taxon>
    </lineage>
</organism>
<feature type="compositionally biased region" description="Basic residues" evidence="1">
    <location>
        <begin position="550"/>
        <end position="563"/>
    </location>
</feature>
<dbReference type="EMBL" id="UZAE01012026">
    <property type="protein sequence ID" value="VDO03121.1"/>
    <property type="molecule type" value="Genomic_DNA"/>
</dbReference>
<evidence type="ECO:0000256" key="1">
    <source>
        <dbReference type="SAM" id="MobiDB-lite"/>
    </source>
</evidence>
<feature type="compositionally biased region" description="Polar residues" evidence="1">
    <location>
        <begin position="203"/>
        <end position="213"/>
    </location>
</feature>
<proteinExistence type="predicted"/>
<evidence type="ECO:0000313" key="3">
    <source>
        <dbReference type="Proteomes" id="UP000278807"/>
    </source>
</evidence>
<dbReference type="WBParaSite" id="HNAJ_0000726501-mRNA-1">
    <property type="protein sequence ID" value="HNAJ_0000726501-mRNA-1"/>
    <property type="gene ID" value="HNAJ_0000726501"/>
</dbReference>
<feature type="region of interest" description="Disordered" evidence="1">
    <location>
        <begin position="162"/>
        <end position="219"/>
    </location>
</feature>
<keyword evidence="3" id="KW-1185">Reference proteome</keyword>
<name>A0A158QHD8_RODNA</name>
<dbReference type="OrthoDB" id="6288882at2759"/>
<evidence type="ECO:0000313" key="4">
    <source>
        <dbReference type="WBParaSite" id="HNAJ_0000726501-mRNA-1"/>
    </source>
</evidence>
<reference evidence="4" key="1">
    <citation type="submission" date="2016-04" db="UniProtKB">
        <authorList>
            <consortium name="WormBaseParasite"/>
        </authorList>
    </citation>
    <scope>IDENTIFICATION</scope>
</reference>
<gene>
    <name evidence="2" type="ORF">HNAJ_LOCUS7261</name>
</gene>
<dbReference type="Proteomes" id="UP000278807">
    <property type="component" value="Unassembled WGS sequence"/>
</dbReference>
<feature type="compositionally biased region" description="Low complexity" evidence="1">
    <location>
        <begin position="594"/>
        <end position="608"/>
    </location>
</feature>
<dbReference type="AlphaFoldDB" id="A0A158QHD8"/>
<feature type="compositionally biased region" description="Basic residues" evidence="1">
    <location>
        <begin position="731"/>
        <end position="744"/>
    </location>
</feature>